<gene>
    <name evidence="5" type="ORF">NTEN_LOCUS12847</name>
</gene>
<keyword evidence="6" id="KW-1185">Reference proteome</keyword>
<dbReference type="Gene3D" id="3.30.710.10">
    <property type="entry name" value="Potassium Channel Kv1.1, Chain A"/>
    <property type="match status" value="1"/>
</dbReference>
<evidence type="ECO:0000313" key="5">
    <source>
        <dbReference type="EMBL" id="CAB0007574.1"/>
    </source>
</evidence>
<dbReference type="PANTHER" id="PTHR23110">
    <property type="entry name" value="BTB DOMAIN TRANSCRIPTION FACTOR"/>
    <property type="match status" value="1"/>
</dbReference>
<name>A0A6H5GW89_9HEMI</name>
<dbReference type="Proteomes" id="UP000479000">
    <property type="component" value="Unassembled WGS sequence"/>
</dbReference>
<dbReference type="SMART" id="SM00225">
    <property type="entry name" value="BTB"/>
    <property type="match status" value="1"/>
</dbReference>
<feature type="compositionally biased region" description="Low complexity" evidence="3">
    <location>
        <begin position="167"/>
        <end position="182"/>
    </location>
</feature>
<dbReference type="SUPFAM" id="SSF54695">
    <property type="entry name" value="POZ domain"/>
    <property type="match status" value="1"/>
</dbReference>
<dbReference type="InterPro" id="IPR051095">
    <property type="entry name" value="Dros_DevTransReg"/>
</dbReference>
<dbReference type="CDD" id="cd18315">
    <property type="entry name" value="BTB_POZ_BAB-like"/>
    <property type="match status" value="1"/>
</dbReference>
<dbReference type="GO" id="GO:0005634">
    <property type="term" value="C:nucleus"/>
    <property type="evidence" value="ECO:0007669"/>
    <property type="project" value="UniProtKB-SubCell"/>
</dbReference>
<dbReference type="PANTHER" id="PTHR23110:SF98">
    <property type="entry name" value="PRE-LOLA-G, ISOFORM C-RELATED"/>
    <property type="match status" value="1"/>
</dbReference>
<dbReference type="OrthoDB" id="2311693at2759"/>
<feature type="region of interest" description="Disordered" evidence="3">
    <location>
        <begin position="139"/>
        <end position="213"/>
    </location>
</feature>
<accession>A0A6H5GW89</accession>
<dbReference type="AlphaFoldDB" id="A0A6H5GW89"/>
<reference evidence="5 6" key="1">
    <citation type="submission" date="2020-02" db="EMBL/GenBank/DDBJ databases">
        <authorList>
            <person name="Ferguson B K."/>
        </authorList>
    </citation>
    <scope>NUCLEOTIDE SEQUENCE [LARGE SCALE GENOMIC DNA]</scope>
</reference>
<sequence length="276" mass="30560">MASELDMLRTEENLVDVTLCCEGYKFRAHKVILSACSPYFRNVFKVIHFTFICLHVGPNITDIIKLKLLLSQQENPCEHPVVILKDVLPEDVEALLSYVYQGIVYVSEVKLTSFLQTAELLQIKGLADAASSFIDGPTGANANADSNSVKRRKGAPCRIVKQEDGSAENTTNNQMEAENENANDFKDDFTDNNDDDGDDGEELESENSGDVTGVAYNNYQFKDDYSNPMTPGARNDSLSNLIHQTLRQQQQGNQFTPVQHQRSSSLGPTGVESQGQ</sequence>
<feature type="compositionally biased region" description="Acidic residues" evidence="3">
    <location>
        <begin position="190"/>
        <end position="207"/>
    </location>
</feature>
<evidence type="ECO:0000313" key="6">
    <source>
        <dbReference type="Proteomes" id="UP000479000"/>
    </source>
</evidence>
<proteinExistence type="predicted"/>
<evidence type="ECO:0000256" key="3">
    <source>
        <dbReference type="SAM" id="MobiDB-lite"/>
    </source>
</evidence>
<comment type="subcellular location">
    <subcellularLocation>
        <location evidence="1">Nucleus</location>
    </subcellularLocation>
</comment>
<evidence type="ECO:0000256" key="2">
    <source>
        <dbReference type="ARBA" id="ARBA00023242"/>
    </source>
</evidence>
<protein>
    <recommendedName>
        <fullName evidence="4">BTB domain-containing protein</fullName>
    </recommendedName>
</protein>
<feature type="domain" description="BTB" evidence="4">
    <location>
        <begin position="15"/>
        <end position="108"/>
    </location>
</feature>
<feature type="region of interest" description="Disordered" evidence="3">
    <location>
        <begin position="246"/>
        <end position="276"/>
    </location>
</feature>
<feature type="non-terminal residue" evidence="5">
    <location>
        <position position="276"/>
    </location>
</feature>
<evidence type="ECO:0000259" key="4">
    <source>
        <dbReference type="PROSITE" id="PS50097"/>
    </source>
</evidence>
<dbReference type="InterPro" id="IPR000210">
    <property type="entry name" value="BTB/POZ_dom"/>
</dbReference>
<organism evidence="5 6">
    <name type="scientific">Nesidiocoris tenuis</name>
    <dbReference type="NCBI Taxonomy" id="355587"/>
    <lineage>
        <taxon>Eukaryota</taxon>
        <taxon>Metazoa</taxon>
        <taxon>Ecdysozoa</taxon>
        <taxon>Arthropoda</taxon>
        <taxon>Hexapoda</taxon>
        <taxon>Insecta</taxon>
        <taxon>Pterygota</taxon>
        <taxon>Neoptera</taxon>
        <taxon>Paraneoptera</taxon>
        <taxon>Hemiptera</taxon>
        <taxon>Heteroptera</taxon>
        <taxon>Panheteroptera</taxon>
        <taxon>Cimicomorpha</taxon>
        <taxon>Miridae</taxon>
        <taxon>Dicyphina</taxon>
        <taxon>Nesidiocoris</taxon>
    </lineage>
</organism>
<dbReference type="GO" id="GO:0006357">
    <property type="term" value="P:regulation of transcription by RNA polymerase II"/>
    <property type="evidence" value="ECO:0007669"/>
    <property type="project" value="TreeGrafter"/>
</dbReference>
<keyword evidence="2" id="KW-0539">Nucleus</keyword>
<dbReference type="EMBL" id="CADCXU010019144">
    <property type="protein sequence ID" value="CAB0007574.1"/>
    <property type="molecule type" value="Genomic_DNA"/>
</dbReference>
<evidence type="ECO:0000256" key="1">
    <source>
        <dbReference type="ARBA" id="ARBA00004123"/>
    </source>
</evidence>
<dbReference type="PROSITE" id="PS50097">
    <property type="entry name" value="BTB"/>
    <property type="match status" value="1"/>
</dbReference>
<dbReference type="Pfam" id="PF00651">
    <property type="entry name" value="BTB"/>
    <property type="match status" value="2"/>
</dbReference>
<dbReference type="InterPro" id="IPR011333">
    <property type="entry name" value="SKP1/BTB/POZ_sf"/>
</dbReference>